<dbReference type="GO" id="GO:0005524">
    <property type="term" value="F:ATP binding"/>
    <property type="evidence" value="ECO:0007669"/>
    <property type="project" value="UniProtKB-KW"/>
</dbReference>
<evidence type="ECO:0000256" key="1">
    <source>
        <dbReference type="ARBA" id="ARBA00008894"/>
    </source>
</evidence>
<reference evidence="10" key="1">
    <citation type="submission" date="2023-07" db="EMBL/GenBank/DDBJ databases">
        <title>draft genome sequence of fig (Ficus carica).</title>
        <authorList>
            <person name="Takahashi T."/>
            <person name="Nishimura K."/>
        </authorList>
    </citation>
    <scope>NUCLEOTIDE SEQUENCE</scope>
</reference>
<name>A0AA88JG35_FICCA</name>
<evidence type="ECO:0000256" key="6">
    <source>
        <dbReference type="ARBA" id="ARBA00022840"/>
    </source>
</evidence>
<feature type="domain" description="NB-ARC" evidence="8">
    <location>
        <begin position="136"/>
        <end position="298"/>
    </location>
</feature>
<sequence length="952" mass="109011">MERIVSAFTGSSDQLDGKMATLKRKLQGLESKQDDVKEELKQVEYSFSTKRPRKEVQHWLAEVERIKTEVQLKEQEVQESRSRWRNQELHRSVDKLTTDVEELAEQSKFPRGLTLESHEREGVPFPTNILIGETFQTNKSEILDCLMGDEDSAIGIYGMGGVGKTTLLTHIHNELLKRHISVSWVTVSQNFSIQKLQHDIAKAIGLDISKADDERKRAAQLAWAFQRKKNFILILDDVWENISLEKVGICVGENGRKLILTTRSLEVCRMINCEKKIKVQPLSNAEAWALFVKTLGNQTLLSDQIEGIAESLVEECDGLPLGIIVMAGSMKGVEDICEWRHALEEIRDVKHDDMHRVFHVLEYSFRKLNGSPKVQECFLYCSLYPEDEWIPRDELIEHFIDEKLVDGMKSRKSQFDEGHVILNRLENICLLEGSERHERVKMHDLVRDMAIRVTRVGPPRFLVQARMKLEDIPNEEKWSEDLVRVSLMANNIKSIPFNSSPPKCPTLLTLLLCNNEFLRVIPRLFCMHMKSLTVLDLSDTSIESLPSSISNLESLTALLLRNCEQLRLVPSLENLTALRRLVLEGSAIEEVPKGLEKLINLRYLSFENCCDLLTIPDGILSKLSQIEYFKSSGRVTLRGKEIGSLEKLKTFSGRFEDIGEFNSCIRLWEEWEPEEYVIVLGNCCFDRTGIGRHVILNEFAADSGDTLVWPRGTEYLKLDECHGITSLSHIATVKQPTDLRDCHVISCHSLRHVICSCCSNVPLFQSLEILQLEDLPMLTDLVERERSPSSAGASSMLPIINGHHRYLQLVEIIGETSDEDENRESTTAVMTMLPRLKYLYLIDLPELKSFCNSSIKVSDSLEHIRIGGCPRLMRITLLREEPHPSLRSIWVEKDWWDTVEWKHPQTKDVLQPYVQFIPTQLMPVVVIFSHERLQIASLFKMPKLTLECLINA</sequence>
<feature type="coiled-coil region" evidence="7">
    <location>
        <begin position="12"/>
        <end position="106"/>
    </location>
</feature>
<keyword evidence="7" id="KW-0175">Coiled coil</keyword>
<gene>
    <name evidence="10" type="ORF">TIFTF001_039697</name>
</gene>
<keyword evidence="4" id="KW-0547">Nucleotide-binding</keyword>
<evidence type="ECO:0000256" key="4">
    <source>
        <dbReference type="ARBA" id="ARBA00022741"/>
    </source>
</evidence>
<evidence type="ECO:0000259" key="8">
    <source>
        <dbReference type="Pfam" id="PF00931"/>
    </source>
</evidence>
<keyword evidence="2" id="KW-0433">Leucine-rich repeat</keyword>
<dbReference type="Gene3D" id="1.10.8.430">
    <property type="entry name" value="Helical domain of apoptotic protease-activating factors"/>
    <property type="match status" value="1"/>
</dbReference>
<protein>
    <recommendedName>
        <fullName evidence="12">AAA+ ATPase domain-containing protein</fullName>
    </recommendedName>
</protein>
<keyword evidence="5" id="KW-0611">Plant defense</keyword>
<dbReference type="SUPFAM" id="SSF52540">
    <property type="entry name" value="P-loop containing nucleoside triphosphate hydrolases"/>
    <property type="match status" value="1"/>
</dbReference>
<dbReference type="PANTHER" id="PTHR33463:SF187">
    <property type="entry name" value="AND NB-ARC DOMAIN DISEASE RESISTANCE PROTEIN, PUTATIVE-RELATED"/>
    <property type="match status" value="1"/>
</dbReference>
<dbReference type="Pfam" id="PF13855">
    <property type="entry name" value="LRR_8"/>
    <property type="match status" value="1"/>
</dbReference>
<comment type="caution">
    <text evidence="10">The sequence shown here is derived from an EMBL/GenBank/DDBJ whole genome shotgun (WGS) entry which is preliminary data.</text>
</comment>
<dbReference type="FunFam" id="1.10.10.10:FF:000322">
    <property type="entry name" value="Probable disease resistance protein At1g63360"/>
    <property type="match status" value="1"/>
</dbReference>
<proteinExistence type="inferred from homology"/>
<dbReference type="InterPro" id="IPR027417">
    <property type="entry name" value="P-loop_NTPase"/>
</dbReference>
<dbReference type="FunFam" id="3.40.50.300:FF:001091">
    <property type="entry name" value="Probable disease resistance protein At1g61300"/>
    <property type="match status" value="1"/>
</dbReference>
<evidence type="ECO:0008006" key="12">
    <source>
        <dbReference type="Google" id="ProtNLM"/>
    </source>
</evidence>
<keyword evidence="3" id="KW-0677">Repeat</keyword>
<comment type="similarity">
    <text evidence="1">Belongs to the disease resistance NB-LRR family.</text>
</comment>
<evidence type="ECO:0000256" key="2">
    <source>
        <dbReference type="ARBA" id="ARBA00022614"/>
    </source>
</evidence>
<dbReference type="Pfam" id="PF23559">
    <property type="entry name" value="WHD_DRP"/>
    <property type="match status" value="1"/>
</dbReference>
<dbReference type="InterPro" id="IPR036388">
    <property type="entry name" value="WH-like_DNA-bd_sf"/>
</dbReference>
<dbReference type="SUPFAM" id="SSF52058">
    <property type="entry name" value="L domain-like"/>
    <property type="match status" value="1"/>
</dbReference>
<dbReference type="GO" id="GO:0043531">
    <property type="term" value="F:ADP binding"/>
    <property type="evidence" value="ECO:0007669"/>
    <property type="project" value="InterPro"/>
</dbReference>
<keyword evidence="11" id="KW-1185">Reference proteome</keyword>
<dbReference type="InterPro" id="IPR002182">
    <property type="entry name" value="NB-ARC"/>
</dbReference>
<evidence type="ECO:0000313" key="11">
    <source>
        <dbReference type="Proteomes" id="UP001187192"/>
    </source>
</evidence>
<dbReference type="InterPro" id="IPR042197">
    <property type="entry name" value="Apaf_helical"/>
</dbReference>
<dbReference type="EMBL" id="BTGU01001210">
    <property type="protein sequence ID" value="GMN70656.1"/>
    <property type="molecule type" value="Genomic_DNA"/>
</dbReference>
<dbReference type="Gene3D" id="3.40.50.300">
    <property type="entry name" value="P-loop containing nucleotide triphosphate hydrolases"/>
    <property type="match status" value="1"/>
</dbReference>
<dbReference type="Pfam" id="PF00931">
    <property type="entry name" value="NB-ARC"/>
    <property type="match status" value="1"/>
</dbReference>
<dbReference type="SMART" id="SM00369">
    <property type="entry name" value="LRR_TYP"/>
    <property type="match status" value="2"/>
</dbReference>
<organism evidence="10 11">
    <name type="scientific">Ficus carica</name>
    <name type="common">Common fig</name>
    <dbReference type="NCBI Taxonomy" id="3494"/>
    <lineage>
        <taxon>Eukaryota</taxon>
        <taxon>Viridiplantae</taxon>
        <taxon>Streptophyta</taxon>
        <taxon>Embryophyta</taxon>
        <taxon>Tracheophyta</taxon>
        <taxon>Spermatophyta</taxon>
        <taxon>Magnoliopsida</taxon>
        <taxon>eudicotyledons</taxon>
        <taxon>Gunneridae</taxon>
        <taxon>Pentapetalae</taxon>
        <taxon>rosids</taxon>
        <taxon>fabids</taxon>
        <taxon>Rosales</taxon>
        <taxon>Moraceae</taxon>
        <taxon>Ficeae</taxon>
        <taxon>Ficus</taxon>
    </lineage>
</organism>
<dbReference type="Gene3D" id="3.80.10.10">
    <property type="entry name" value="Ribonuclease Inhibitor"/>
    <property type="match status" value="2"/>
</dbReference>
<dbReference type="InterPro" id="IPR032675">
    <property type="entry name" value="LRR_dom_sf"/>
</dbReference>
<evidence type="ECO:0000256" key="5">
    <source>
        <dbReference type="ARBA" id="ARBA00022821"/>
    </source>
</evidence>
<feature type="domain" description="Disease resistance protein winged helix" evidence="9">
    <location>
        <begin position="383"/>
        <end position="450"/>
    </location>
</feature>
<dbReference type="InterPro" id="IPR001611">
    <property type="entry name" value="Leu-rich_rpt"/>
</dbReference>
<dbReference type="Proteomes" id="UP001187192">
    <property type="component" value="Unassembled WGS sequence"/>
</dbReference>
<evidence type="ECO:0000256" key="3">
    <source>
        <dbReference type="ARBA" id="ARBA00022737"/>
    </source>
</evidence>
<dbReference type="InterPro" id="IPR058922">
    <property type="entry name" value="WHD_DRP"/>
</dbReference>
<dbReference type="GO" id="GO:0006952">
    <property type="term" value="P:defense response"/>
    <property type="evidence" value="ECO:0007669"/>
    <property type="project" value="UniProtKB-KW"/>
</dbReference>
<keyword evidence="6" id="KW-0067">ATP-binding</keyword>
<dbReference type="Gene3D" id="1.10.10.10">
    <property type="entry name" value="Winged helix-like DNA-binding domain superfamily/Winged helix DNA-binding domain"/>
    <property type="match status" value="1"/>
</dbReference>
<evidence type="ECO:0000256" key="7">
    <source>
        <dbReference type="SAM" id="Coils"/>
    </source>
</evidence>
<dbReference type="InterPro" id="IPR003591">
    <property type="entry name" value="Leu-rich_rpt_typical-subtyp"/>
</dbReference>
<dbReference type="PANTHER" id="PTHR33463">
    <property type="entry name" value="NB-ARC DOMAIN-CONTAINING PROTEIN-RELATED"/>
    <property type="match status" value="1"/>
</dbReference>
<accession>A0AA88JG35</accession>
<dbReference type="InterPro" id="IPR050905">
    <property type="entry name" value="Plant_NBS-LRR"/>
</dbReference>
<evidence type="ECO:0000259" key="9">
    <source>
        <dbReference type="Pfam" id="PF23559"/>
    </source>
</evidence>
<dbReference type="PRINTS" id="PR00364">
    <property type="entry name" value="DISEASERSIST"/>
</dbReference>
<evidence type="ECO:0000313" key="10">
    <source>
        <dbReference type="EMBL" id="GMN70656.1"/>
    </source>
</evidence>
<dbReference type="AlphaFoldDB" id="A0AA88JG35"/>